<accession>A0A4Q7ZR37</accession>
<dbReference type="EMBL" id="SHKY01000001">
    <property type="protein sequence ID" value="RZU52925.1"/>
    <property type="molecule type" value="Genomic_DNA"/>
</dbReference>
<dbReference type="OrthoDB" id="3767110at2"/>
<sequence length="365" mass="39082">MSNDLYVAAGGGGDALAALMLCRALGGSNSAPTVASYSWDRYLIDPAPGPRQVQDFVGLRQLTEHAWEVTADSNLAAGGVSGLTVLARHTPARFMVMDPARGAAGLRQQLREVIDHLSVDRVTLVDVGGDVAAHGSEASLLSPLGDALALAATAELPVPTDVAVIGPGLDGELPDDELRNALVAMGADVRKLRIAHVRPFLPALEHHPSEATMLVAAAAMGASGRAEIRDKGALVSLTDHSTDAFLTSSDSVLERNAIAQKLIATESFDQAEAITREICGRTELDHERRKSEMLAHRRTGDPSAEELRSRLREYREAAAARGADFVSFRRLTEVLGLHRYDPTRMRALVGDLAFHELPLCRISLR</sequence>
<dbReference type="Proteomes" id="UP000292564">
    <property type="component" value="Unassembled WGS sequence"/>
</dbReference>
<dbReference type="InterPro" id="IPR010581">
    <property type="entry name" value="DUF1152"/>
</dbReference>
<name>A0A4Q7ZR37_9ACTN</name>
<dbReference type="RefSeq" id="WP_130511482.1">
    <property type="nucleotide sequence ID" value="NZ_SHKY01000001.1"/>
</dbReference>
<evidence type="ECO:0000313" key="1">
    <source>
        <dbReference type="EMBL" id="RZU52925.1"/>
    </source>
</evidence>
<proteinExistence type="predicted"/>
<evidence type="ECO:0000313" key="2">
    <source>
        <dbReference type="Proteomes" id="UP000292564"/>
    </source>
</evidence>
<organism evidence="1 2">
    <name type="scientific">Krasilnikovia cinnamomea</name>
    <dbReference type="NCBI Taxonomy" id="349313"/>
    <lineage>
        <taxon>Bacteria</taxon>
        <taxon>Bacillati</taxon>
        <taxon>Actinomycetota</taxon>
        <taxon>Actinomycetes</taxon>
        <taxon>Micromonosporales</taxon>
        <taxon>Micromonosporaceae</taxon>
        <taxon>Krasilnikovia</taxon>
    </lineage>
</organism>
<comment type="caution">
    <text evidence="1">The sequence shown here is derived from an EMBL/GenBank/DDBJ whole genome shotgun (WGS) entry which is preliminary data.</text>
</comment>
<evidence type="ECO:0008006" key="3">
    <source>
        <dbReference type="Google" id="ProtNLM"/>
    </source>
</evidence>
<dbReference type="Pfam" id="PF06626">
    <property type="entry name" value="DUF1152"/>
    <property type="match status" value="1"/>
</dbReference>
<protein>
    <recommendedName>
        <fullName evidence="3">DUF1152 domain-containing protein</fullName>
    </recommendedName>
</protein>
<gene>
    <name evidence="1" type="ORF">EV385_4809</name>
</gene>
<dbReference type="AlphaFoldDB" id="A0A4Q7ZR37"/>
<keyword evidence="2" id="KW-1185">Reference proteome</keyword>
<reference evidence="1 2" key="1">
    <citation type="submission" date="2019-02" db="EMBL/GenBank/DDBJ databases">
        <title>Sequencing the genomes of 1000 actinobacteria strains.</title>
        <authorList>
            <person name="Klenk H.-P."/>
        </authorList>
    </citation>
    <scope>NUCLEOTIDE SEQUENCE [LARGE SCALE GENOMIC DNA]</scope>
    <source>
        <strain evidence="1 2">DSM 45162</strain>
    </source>
</reference>